<dbReference type="EC" id="2.1.1.72" evidence="1"/>
<proteinExistence type="predicted"/>
<dbReference type="GO" id="GO:0032259">
    <property type="term" value="P:methylation"/>
    <property type="evidence" value="ECO:0007669"/>
    <property type="project" value="UniProtKB-KW"/>
</dbReference>
<dbReference type="SUPFAM" id="SSF53335">
    <property type="entry name" value="S-adenosyl-L-methionine-dependent methyltransferases"/>
    <property type="match status" value="1"/>
</dbReference>
<evidence type="ECO:0000256" key="3">
    <source>
        <dbReference type="ARBA" id="ARBA00022679"/>
    </source>
</evidence>
<dbReference type="RefSeq" id="WP_317124213.1">
    <property type="nucleotide sequence ID" value="NZ_JAWJBA010000462.1"/>
</dbReference>
<reference evidence="7 8" key="1">
    <citation type="submission" date="2023-10" db="EMBL/GenBank/DDBJ databases">
        <title>Screening of Alkalihalobacillus lindianensis BZ-TG-R113 and Its Alleviation of Salt Stress on Rapeseed Growth.</title>
        <authorList>
            <person name="Zhao B."/>
            <person name="Guo T."/>
        </authorList>
    </citation>
    <scope>NUCLEOTIDE SEQUENCE [LARGE SCALE GENOMIC DNA]</scope>
    <source>
        <strain evidence="7 8">BZ-TG-R113</strain>
    </source>
</reference>
<dbReference type="Proteomes" id="UP001287282">
    <property type="component" value="Unassembled WGS sequence"/>
</dbReference>
<protein>
    <recommendedName>
        <fullName evidence="1">site-specific DNA-methyltransferase (adenine-specific)</fullName>
        <ecNumber evidence="1">2.1.1.72</ecNumber>
    </recommendedName>
</protein>
<accession>A0ABU3XH76</accession>
<dbReference type="Pfam" id="PF07669">
    <property type="entry name" value="Eco57I"/>
    <property type="match status" value="1"/>
</dbReference>
<keyword evidence="3" id="KW-0808">Transferase</keyword>
<feature type="domain" description="Type II methyltransferase M.TaqI-like" evidence="6">
    <location>
        <begin position="16"/>
        <end position="85"/>
    </location>
</feature>
<dbReference type="InterPro" id="IPR029063">
    <property type="entry name" value="SAM-dependent_MTases_sf"/>
</dbReference>
<evidence type="ECO:0000313" key="7">
    <source>
        <dbReference type="EMBL" id="MDV2687226.1"/>
    </source>
</evidence>
<dbReference type="PANTHER" id="PTHR33841:SF1">
    <property type="entry name" value="DNA METHYLTRANSFERASE A"/>
    <property type="match status" value="1"/>
</dbReference>
<gene>
    <name evidence="7" type="ORF">RYX56_23040</name>
</gene>
<evidence type="ECO:0000256" key="2">
    <source>
        <dbReference type="ARBA" id="ARBA00022603"/>
    </source>
</evidence>
<feature type="non-terminal residue" evidence="7">
    <location>
        <position position="87"/>
    </location>
</feature>
<keyword evidence="8" id="KW-1185">Reference proteome</keyword>
<dbReference type="InterPro" id="IPR050953">
    <property type="entry name" value="N4_N6_ade-DNA_methylase"/>
</dbReference>
<comment type="catalytic activity">
    <reaction evidence="5">
        <text>a 2'-deoxyadenosine in DNA + S-adenosyl-L-methionine = an N(6)-methyl-2'-deoxyadenosine in DNA + S-adenosyl-L-homocysteine + H(+)</text>
        <dbReference type="Rhea" id="RHEA:15197"/>
        <dbReference type="Rhea" id="RHEA-COMP:12418"/>
        <dbReference type="Rhea" id="RHEA-COMP:12419"/>
        <dbReference type="ChEBI" id="CHEBI:15378"/>
        <dbReference type="ChEBI" id="CHEBI:57856"/>
        <dbReference type="ChEBI" id="CHEBI:59789"/>
        <dbReference type="ChEBI" id="CHEBI:90615"/>
        <dbReference type="ChEBI" id="CHEBI:90616"/>
        <dbReference type="EC" id="2.1.1.72"/>
    </reaction>
</comment>
<name>A0ABU3XH76_9BACI</name>
<dbReference type="GO" id="GO:0008168">
    <property type="term" value="F:methyltransferase activity"/>
    <property type="evidence" value="ECO:0007669"/>
    <property type="project" value="UniProtKB-KW"/>
</dbReference>
<dbReference type="PANTHER" id="PTHR33841">
    <property type="entry name" value="DNA METHYLTRANSFERASE YEEA-RELATED"/>
    <property type="match status" value="1"/>
</dbReference>
<dbReference type="EMBL" id="JAWJBA010000462">
    <property type="protein sequence ID" value="MDV2687226.1"/>
    <property type="molecule type" value="Genomic_DNA"/>
</dbReference>
<dbReference type="Gene3D" id="3.40.50.150">
    <property type="entry name" value="Vaccinia Virus protein VP39"/>
    <property type="match status" value="1"/>
</dbReference>
<evidence type="ECO:0000259" key="6">
    <source>
        <dbReference type="Pfam" id="PF07669"/>
    </source>
</evidence>
<dbReference type="InterPro" id="IPR011639">
    <property type="entry name" value="MethylTrfase_TaqI-like_dom"/>
</dbReference>
<keyword evidence="4" id="KW-0949">S-adenosyl-L-methionine</keyword>
<keyword evidence="2 7" id="KW-0489">Methyltransferase</keyword>
<evidence type="ECO:0000256" key="4">
    <source>
        <dbReference type="ARBA" id="ARBA00022691"/>
    </source>
</evidence>
<evidence type="ECO:0000313" key="8">
    <source>
        <dbReference type="Proteomes" id="UP001287282"/>
    </source>
</evidence>
<feature type="non-terminal residue" evidence="7">
    <location>
        <position position="1"/>
    </location>
</feature>
<evidence type="ECO:0000256" key="1">
    <source>
        <dbReference type="ARBA" id="ARBA00011900"/>
    </source>
</evidence>
<evidence type="ECO:0000256" key="5">
    <source>
        <dbReference type="ARBA" id="ARBA00047942"/>
    </source>
</evidence>
<sequence length="87" mass="10010">QKIEENLPKLLKQSQILSGQYDVVCTNPPYMGKSGMNPKLTKYLNDYYNNTKFDLFAAFIDKGFSLAKKTGFNSMVTMQSWMFLSSY</sequence>
<organism evidence="7 8">
    <name type="scientific">Alkalihalophilus lindianensis</name>
    <dbReference type="NCBI Taxonomy" id="1630542"/>
    <lineage>
        <taxon>Bacteria</taxon>
        <taxon>Bacillati</taxon>
        <taxon>Bacillota</taxon>
        <taxon>Bacilli</taxon>
        <taxon>Bacillales</taxon>
        <taxon>Bacillaceae</taxon>
        <taxon>Alkalihalophilus</taxon>
    </lineage>
</organism>
<comment type="caution">
    <text evidence="7">The sequence shown here is derived from an EMBL/GenBank/DDBJ whole genome shotgun (WGS) entry which is preliminary data.</text>
</comment>